<dbReference type="Gene3D" id="2.40.10.10">
    <property type="entry name" value="Trypsin-like serine proteases"/>
    <property type="match status" value="1"/>
</dbReference>
<dbReference type="PANTHER" id="PTHR24260">
    <property type="match status" value="1"/>
</dbReference>
<proteinExistence type="predicted"/>
<feature type="signal peptide" evidence="1">
    <location>
        <begin position="1"/>
        <end position="23"/>
    </location>
</feature>
<dbReference type="PANTHER" id="PTHR24260:SF136">
    <property type="entry name" value="GH08193P-RELATED"/>
    <property type="match status" value="1"/>
</dbReference>
<sequence>MTGLLVSATAVSAGLILPAPAVAVTGPEAAAGQFASVVKLSVGDEANSRGCTAVLVDESWVATAGSCFAATPGQQVPAGKPALKSVVTFGDGKTVEVVDLAPRTDRDLVLARLAEPAKGVAGVKRAAAAPAAGAALTAVGFGRTKTEWVPEKAHVGVFTVDSSTATSLAITGKGTDAICKGDTGGPLLNAAGELVGVNSRSWQGGCLGIPTTETRTGAVSSRIDDLGDWILQVRSTTPGWKAEALVQAGTNLYQGIRLADGTWTGFTDVQAKAGTVPGGVRTAAVAGMGSDTHVVALGGDGRLRHTIRKADGSWGAFGDLSAEAGVLANITQVSTVSIGNDLHVVVVAGGKVFHTARNATGNWSGFGDVAAASGPIGTVTSVATASAGGELHVAAVTGGKAFHTIRRTTGHWAVWGDVSQAAGATGPITSVAMAGAGNDTHIVVAADNGTHQYHSMRYGNGTWAPFGDLKDYVGNVTAKSIGAGTVDGELQLAVTTSDNRILHAIRHTDRTWVGAAPVTTPGVTGTLGSISLAGTL</sequence>
<dbReference type="InterPro" id="IPR051333">
    <property type="entry name" value="CLIP_Serine_Protease"/>
</dbReference>
<name>A0ABZ1RUZ6_9ACTN</name>
<organism evidence="3 4">
    <name type="scientific">Streptomyces goshikiensis</name>
    <dbReference type="NCBI Taxonomy" id="1942"/>
    <lineage>
        <taxon>Bacteria</taxon>
        <taxon>Bacillati</taxon>
        <taxon>Actinomycetota</taxon>
        <taxon>Actinomycetes</taxon>
        <taxon>Kitasatosporales</taxon>
        <taxon>Streptomycetaceae</taxon>
        <taxon>Streptomyces</taxon>
    </lineage>
</organism>
<feature type="chain" id="PRO_5047550282" evidence="1">
    <location>
        <begin position="24"/>
        <end position="536"/>
    </location>
</feature>
<accession>A0ABZ1RUZ6</accession>
<evidence type="ECO:0000313" key="3">
    <source>
        <dbReference type="EMBL" id="WUO50677.1"/>
    </source>
</evidence>
<feature type="domain" description="Peptidase S1" evidence="2">
    <location>
        <begin position="23"/>
        <end position="235"/>
    </location>
</feature>
<protein>
    <submittedName>
        <fullName evidence="3">S1 family peptidase</fullName>
    </submittedName>
</protein>
<evidence type="ECO:0000256" key="1">
    <source>
        <dbReference type="SAM" id="SignalP"/>
    </source>
</evidence>
<dbReference type="SUPFAM" id="SSF50494">
    <property type="entry name" value="Trypsin-like serine proteases"/>
    <property type="match status" value="1"/>
</dbReference>
<dbReference type="Pfam" id="PF00089">
    <property type="entry name" value="Trypsin"/>
    <property type="match status" value="1"/>
</dbReference>
<dbReference type="Gene3D" id="2.120.10.70">
    <property type="entry name" value="Fucose-specific lectin"/>
    <property type="match status" value="1"/>
</dbReference>
<dbReference type="Proteomes" id="UP001432075">
    <property type="component" value="Chromosome"/>
</dbReference>
<dbReference type="PROSITE" id="PS50240">
    <property type="entry name" value="TRYPSIN_DOM"/>
    <property type="match status" value="1"/>
</dbReference>
<gene>
    <name evidence="3" type="ORF">OHU17_01435</name>
</gene>
<dbReference type="InterPro" id="IPR043504">
    <property type="entry name" value="Peptidase_S1_PA_chymotrypsin"/>
</dbReference>
<evidence type="ECO:0000313" key="4">
    <source>
        <dbReference type="Proteomes" id="UP001432075"/>
    </source>
</evidence>
<evidence type="ECO:0000259" key="2">
    <source>
        <dbReference type="PROSITE" id="PS50240"/>
    </source>
</evidence>
<dbReference type="SUPFAM" id="SSF89372">
    <property type="entry name" value="Fucose-specific lectin"/>
    <property type="match status" value="1"/>
</dbReference>
<reference evidence="3" key="1">
    <citation type="submission" date="2022-10" db="EMBL/GenBank/DDBJ databases">
        <title>The complete genomes of actinobacterial strains from the NBC collection.</title>
        <authorList>
            <person name="Joergensen T.S."/>
            <person name="Alvarez Arevalo M."/>
            <person name="Sterndorff E.B."/>
            <person name="Faurdal D."/>
            <person name="Vuksanovic O."/>
            <person name="Mourched A.-S."/>
            <person name="Charusanti P."/>
            <person name="Shaw S."/>
            <person name="Blin K."/>
            <person name="Weber T."/>
        </authorList>
    </citation>
    <scope>NUCLEOTIDE SEQUENCE</scope>
    <source>
        <strain evidence="3">NBC_00283</strain>
    </source>
</reference>
<dbReference type="EMBL" id="CP108057">
    <property type="protein sequence ID" value="WUO50677.1"/>
    <property type="molecule type" value="Genomic_DNA"/>
</dbReference>
<dbReference type="InterPro" id="IPR009003">
    <property type="entry name" value="Peptidase_S1_PA"/>
</dbReference>
<keyword evidence="1" id="KW-0732">Signal</keyword>
<dbReference type="InterPro" id="IPR001314">
    <property type="entry name" value="Peptidase_S1A"/>
</dbReference>
<dbReference type="InterPro" id="IPR001254">
    <property type="entry name" value="Trypsin_dom"/>
</dbReference>
<dbReference type="SMART" id="SM00020">
    <property type="entry name" value="Tryp_SPc"/>
    <property type="match status" value="1"/>
</dbReference>
<dbReference type="PRINTS" id="PR00722">
    <property type="entry name" value="CHYMOTRYPSIN"/>
</dbReference>
<keyword evidence="4" id="KW-1185">Reference proteome</keyword>